<feature type="transmembrane region" description="Helical" evidence="5">
    <location>
        <begin position="115"/>
        <end position="143"/>
    </location>
</feature>
<dbReference type="InterPro" id="IPR035906">
    <property type="entry name" value="MetI-like_sf"/>
</dbReference>
<evidence type="ECO:0000313" key="8">
    <source>
        <dbReference type="EMBL" id="ARJ56232.1"/>
    </source>
</evidence>
<dbReference type="RefSeq" id="WP_027306314.1">
    <property type="nucleotide sequence ID" value="NZ_CP020867.1"/>
</dbReference>
<keyword evidence="2 5" id="KW-0812">Transmembrane</keyword>
<dbReference type="InterPro" id="IPR000515">
    <property type="entry name" value="MetI-like"/>
</dbReference>
<name>A0A1W6BVW5_9BACT</name>
<keyword evidence="6" id="KW-0592">Phosphate transport</keyword>
<dbReference type="GO" id="GO:0006817">
    <property type="term" value="P:phosphate ion transport"/>
    <property type="evidence" value="ECO:0007669"/>
    <property type="project" value="UniProtKB-KW"/>
</dbReference>
<evidence type="ECO:0000256" key="4">
    <source>
        <dbReference type="ARBA" id="ARBA00023136"/>
    </source>
</evidence>
<organism evidence="8 9">
    <name type="scientific">Campylobacter cuniculorum DSM 23162 = LMG 24588</name>
    <dbReference type="NCBI Taxonomy" id="1121267"/>
    <lineage>
        <taxon>Bacteria</taxon>
        <taxon>Pseudomonadati</taxon>
        <taxon>Campylobacterota</taxon>
        <taxon>Epsilonproteobacteria</taxon>
        <taxon>Campylobacterales</taxon>
        <taxon>Campylobacteraceae</taxon>
        <taxon>Campylobacter</taxon>
    </lineage>
</organism>
<comment type="similarity">
    <text evidence="6">Belongs to the binding-protein-dependent transport system permease family. CysTW subfamily.</text>
</comment>
<keyword evidence="5" id="KW-0813">Transport</keyword>
<reference evidence="8 9" key="1">
    <citation type="submission" date="2017-04" db="EMBL/GenBank/DDBJ databases">
        <title>Complete genome sequence of the Campylobacter cuniculorum type strain LMG24588.</title>
        <authorList>
            <person name="Miller W.G."/>
            <person name="Yee E."/>
            <person name="Revez J."/>
            <person name="Bono J.L."/>
            <person name="Rossi M."/>
        </authorList>
    </citation>
    <scope>NUCLEOTIDE SEQUENCE [LARGE SCALE GENOMIC DNA]</scope>
    <source>
        <strain evidence="8 9">LMG 24588</strain>
    </source>
</reference>
<protein>
    <recommendedName>
        <fullName evidence="6">Phosphate transport system permease protein</fullName>
    </recommendedName>
</protein>
<feature type="transmembrane region" description="Helical" evidence="5">
    <location>
        <begin position="199"/>
        <end position="220"/>
    </location>
</feature>
<dbReference type="STRING" id="1121267.CCUN_0597"/>
<sequence>MVKEKIIHFILYLCALVSVVVSFAIMLTILIEALKFFQRESVFTFLFSSQWTADVAFVGADGESKEGQFGALALFWGTFYISLIAMITALPLGIACAIYLSVFAGKKSKNYLRPVLEIIAAIPTVVFGFFAAIVIAPFIVWFFSLFGIEASFQSALGAGFIMGIMIVPIVASLSSDCIESVSTKRINAALALGMTKKELVFAVILPESLSGIIAACLLGLSRALGETMIVVMAASLRPNLTMNFLEDMTTVTVKIVEALSGDQAFDSSLTLSAFSLGFVLFILTLMINILSVYLINRFHKRKNL</sequence>
<dbReference type="SUPFAM" id="SSF161098">
    <property type="entry name" value="MetI-like"/>
    <property type="match status" value="1"/>
</dbReference>
<dbReference type="PANTHER" id="PTHR42727:SF1">
    <property type="entry name" value="PHOSPHATE TRANSPORT SYSTEM PERMEASE"/>
    <property type="match status" value="1"/>
</dbReference>
<dbReference type="PROSITE" id="PS50928">
    <property type="entry name" value="ABC_TM1"/>
    <property type="match status" value="1"/>
</dbReference>
<evidence type="ECO:0000256" key="5">
    <source>
        <dbReference type="RuleBase" id="RU363032"/>
    </source>
</evidence>
<dbReference type="Gene3D" id="1.10.3720.10">
    <property type="entry name" value="MetI-like"/>
    <property type="match status" value="1"/>
</dbReference>
<feature type="transmembrane region" description="Helical" evidence="5">
    <location>
        <begin position="6"/>
        <end position="30"/>
    </location>
</feature>
<dbReference type="NCBIfam" id="TIGR02138">
    <property type="entry name" value="phosphate_pstC"/>
    <property type="match status" value="1"/>
</dbReference>
<feature type="transmembrane region" description="Helical" evidence="5">
    <location>
        <begin position="273"/>
        <end position="295"/>
    </location>
</feature>
<dbReference type="AlphaFoldDB" id="A0A1W6BVW5"/>
<evidence type="ECO:0000256" key="2">
    <source>
        <dbReference type="ARBA" id="ARBA00022692"/>
    </source>
</evidence>
<dbReference type="Pfam" id="PF00528">
    <property type="entry name" value="BPD_transp_1"/>
    <property type="match status" value="1"/>
</dbReference>
<comment type="subcellular location">
    <subcellularLocation>
        <location evidence="1 5">Cell membrane</location>
        <topology evidence="1 5">Multi-pass membrane protein</topology>
    </subcellularLocation>
</comment>
<dbReference type="CDD" id="cd06261">
    <property type="entry name" value="TM_PBP2"/>
    <property type="match status" value="1"/>
</dbReference>
<proteinExistence type="inferred from homology"/>
<keyword evidence="3 5" id="KW-1133">Transmembrane helix</keyword>
<evidence type="ECO:0000256" key="1">
    <source>
        <dbReference type="ARBA" id="ARBA00004651"/>
    </source>
</evidence>
<dbReference type="GO" id="GO:0005886">
    <property type="term" value="C:plasma membrane"/>
    <property type="evidence" value="ECO:0007669"/>
    <property type="project" value="UniProtKB-SubCell"/>
</dbReference>
<dbReference type="KEGG" id="ccun:CCUN_0597"/>
<dbReference type="OrthoDB" id="9785113at2"/>
<keyword evidence="6" id="KW-1003">Cell membrane</keyword>
<evidence type="ECO:0000256" key="3">
    <source>
        <dbReference type="ARBA" id="ARBA00022989"/>
    </source>
</evidence>
<dbReference type="Proteomes" id="UP000192902">
    <property type="component" value="Chromosome"/>
</dbReference>
<dbReference type="GO" id="GO:0005315">
    <property type="term" value="F:phosphate transmembrane transporter activity"/>
    <property type="evidence" value="ECO:0007669"/>
    <property type="project" value="InterPro"/>
</dbReference>
<dbReference type="PANTHER" id="PTHR42727">
    <property type="entry name" value="PHOSPHATE TRANSPORT SYSTEM PERMEASE PROTEIN"/>
    <property type="match status" value="1"/>
</dbReference>
<feature type="domain" description="ABC transmembrane type-1" evidence="7">
    <location>
        <begin position="75"/>
        <end position="291"/>
    </location>
</feature>
<evidence type="ECO:0000259" key="7">
    <source>
        <dbReference type="PROSITE" id="PS50928"/>
    </source>
</evidence>
<evidence type="ECO:0000313" key="9">
    <source>
        <dbReference type="Proteomes" id="UP000192902"/>
    </source>
</evidence>
<feature type="transmembrane region" description="Helical" evidence="5">
    <location>
        <begin position="155"/>
        <end position="178"/>
    </location>
</feature>
<gene>
    <name evidence="8" type="primary">pstC</name>
    <name evidence="8" type="ORF">CCUN_0597</name>
</gene>
<dbReference type="EMBL" id="CP020867">
    <property type="protein sequence ID" value="ARJ56232.1"/>
    <property type="molecule type" value="Genomic_DNA"/>
</dbReference>
<dbReference type="eggNOG" id="COG0573">
    <property type="taxonomic scope" value="Bacteria"/>
</dbReference>
<feature type="transmembrane region" description="Helical" evidence="5">
    <location>
        <begin position="80"/>
        <end position="103"/>
    </location>
</feature>
<keyword evidence="4 5" id="KW-0472">Membrane</keyword>
<comment type="function">
    <text evidence="6">Part of the binding-protein-dependent transport system for phosphate; probably responsible for the translocation of the substrate across the membrane.</text>
</comment>
<accession>A0A1W6BVW5</accession>
<dbReference type="InterPro" id="IPR011864">
    <property type="entry name" value="Phosphate_PstC"/>
</dbReference>
<evidence type="ECO:0000256" key="6">
    <source>
        <dbReference type="RuleBase" id="RU363054"/>
    </source>
</evidence>